<accession>A0A9E2S5M9</accession>
<dbReference type="InterPro" id="IPR022742">
    <property type="entry name" value="Hydrolase_4"/>
</dbReference>
<organism evidence="2 3">
    <name type="scientific">Pinibacter aurantiacus</name>
    <dbReference type="NCBI Taxonomy" id="2851599"/>
    <lineage>
        <taxon>Bacteria</taxon>
        <taxon>Pseudomonadati</taxon>
        <taxon>Bacteroidota</taxon>
        <taxon>Chitinophagia</taxon>
        <taxon>Chitinophagales</taxon>
        <taxon>Chitinophagaceae</taxon>
        <taxon>Pinibacter</taxon>
    </lineage>
</organism>
<evidence type="ECO:0000313" key="2">
    <source>
        <dbReference type="EMBL" id="MBV4356082.1"/>
    </source>
</evidence>
<sequence>MKLKQKLAIRYISSKLKLISVVSKKRAAEKAFDLFSSPVSRSRKQSALFDKVERLPMQVDNIPVMAYRWNKGAGKKVLVLHGFQSASKNFDHFIQLLINKGYEVLAVDAPAHGESGGDRILLPLYVKTIEAAFNQFGPIQNFVAHSFGGLAITHFLEKIEHCEDYKIALIAPATETSSAIDLFFTTLNLNDSFRKEFEDIIIEKGGKHSSEYSIARAVKTIKAKILWIHDADDDVTPYSDVIPVINANHGHIQFITTKGLGHRKIYHDEKVVKAVIDFL</sequence>
<proteinExistence type="predicted"/>
<dbReference type="PANTHER" id="PTHR43689">
    <property type="entry name" value="HYDROLASE"/>
    <property type="match status" value="1"/>
</dbReference>
<name>A0A9E2S5M9_9BACT</name>
<dbReference type="Pfam" id="PF12146">
    <property type="entry name" value="Hydrolase_4"/>
    <property type="match status" value="1"/>
</dbReference>
<dbReference type="AlphaFoldDB" id="A0A9E2S5M9"/>
<dbReference type="Proteomes" id="UP000812270">
    <property type="component" value="Unassembled WGS sequence"/>
</dbReference>
<feature type="domain" description="Serine aminopeptidase S33" evidence="1">
    <location>
        <begin position="75"/>
        <end position="178"/>
    </location>
</feature>
<evidence type="ECO:0000259" key="1">
    <source>
        <dbReference type="Pfam" id="PF12146"/>
    </source>
</evidence>
<keyword evidence="2" id="KW-0378">Hydrolase</keyword>
<dbReference type="RefSeq" id="WP_217789620.1">
    <property type="nucleotide sequence ID" value="NZ_JAHSPG010000001.1"/>
</dbReference>
<dbReference type="EMBL" id="JAHSPG010000001">
    <property type="protein sequence ID" value="MBV4356082.1"/>
    <property type="molecule type" value="Genomic_DNA"/>
</dbReference>
<dbReference type="GO" id="GO:0016787">
    <property type="term" value="F:hydrolase activity"/>
    <property type="evidence" value="ECO:0007669"/>
    <property type="project" value="UniProtKB-KW"/>
</dbReference>
<comment type="caution">
    <text evidence="2">The sequence shown here is derived from an EMBL/GenBank/DDBJ whole genome shotgun (WGS) entry which is preliminary data.</text>
</comment>
<keyword evidence="3" id="KW-1185">Reference proteome</keyword>
<dbReference type="PANTHER" id="PTHR43689:SF8">
    <property type="entry name" value="ALPHA_BETA-HYDROLASES SUPERFAMILY PROTEIN"/>
    <property type="match status" value="1"/>
</dbReference>
<reference evidence="2" key="1">
    <citation type="submission" date="2021-06" db="EMBL/GenBank/DDBJ databases">
        <authorList>
            <person name="Huq M.A."/>
        </authorList>
    </citation>
    <scope>NUCLEOTIDE SEQUENCE</scope>
    <source>
        <strain evidence="2">MAH-26</strain>
    </source>
</reference>
<evidence type="ECO:0000313" key="3">
    <source>
        <dbReference type="Proteomes" id="UP000812270"/>
    </source>
</evidence>
<gene>
    <name evidence="2" type="ORF">KTO63_02915</name>
</gene>
<protein>
    <submittedName>
        <fullName evidence="2">Alpha/beta hydrolase</fullName>
    </submittedName>
</protein>